<keyword evidence="2" id="KW-0472">Membrane</keyword>
<evidence type="ECO:0000256" key="2">
    <source>
        <dbReference type="SAM" id="Phobius"/>
    </source>
</evidence>
<sequence length="1019" mass="108847">MKLLSFFVKFFLVLVALALTALVVFVLLFDPNDYRDRVSALVREHTGRELILAGPLELSWFPWLAVEAGNVSLGNASGFGNQPMVSVRSVSAELRILPLLFGEIEVGTVNLAGLDLRLNRDAEGRSNWDDLLVSRGGDAASSSAEPATEARRVRATDRKNTDTAGSEPFQFSLEGLQASDVHVVWEDRAAGTKYVFEDGQLAVGAVRQGAPLDLETEFAFALAEPAMRGRFKLAGRLAFDLAANQFASPRLTLALRAQGASIPGGEAQVSLALEQLRLDLERERASASAFLLQGYKARVSGSFSARDIVSGPSASGVVELQPCDAKAVLHALGVQPPVTSAPDAMTDVSATVRFDYAPHHLRVPFIRLAVDGTILEGRVSAQLNKPEYALALSCPALDLTPYLPPLEPAQEGREPSLSTEPAGTGKDSVTAEDAASEESAEPEWVQLARGLSLDLHVALDDLRARNIRLRGLDLTARGHHGVVAVEPLDVRIEHDNDLFTLQLGKGFADMHAMRARWDSIALHTPGGGISGSVRATNLTTQPEINADLALEHLNLRTLAELAGDLMPVSLPETSDQEVLTDWHGALTLGYSPAGIRLEDMDLLLDDTTVLGRADVDWEQERYDAQLRLGKLDLDRYLPAKQSNHAGETAPESVMDRKPDDTGTAVTKAGQTGDVGRESSNARKELLERLRRMRADVRLEAEALQYDGLTLSDIHTGLGVQGGVVRLEPFALDVEQGHVDMIWEMDAAGQVQHQCIPTIKGVRLGRLLKRYAGIDQAGGTLSVRTIEPLTWEGLDVEPLKRTLSGSLGFGVRDGEYPGLDLFAMLAVVDSLTKAVLEGEEDESTKFGEITGTLVADQGRIHCDDLCVKAPGLRAGGEGFVNLPDNRIEYLVRAMAVQDASGQGGAGCDEFYGVPMPLRVSGTLDNPRYWVSAEEYAASIARGAVGLVTGVVGGILDGGGQVGDVIEGGAQSVQGAVESIVDGVVDGADQGATEGSDAVGGAVDQGREAVEDFIDGLEGLF</sequence>
<feature type="region of interest" description="Disordered" evidence="1">
    <location>
        <begin position="403"/>
        <end position="441"/>
    </location>
</feature>
<feature type="domain" description="AsmA" evidence="3">
    <location>
        <begin position="543"/>
        <end position="863"/>
    </location>
</feature>
<dbReference type="Pfam" id="PF05170">
    <property type="entry name" value="AsmA"/>
    <property type="match status" value="2"/>
</dbReference>
<dbReference type="AlphaFoldDB" id="A0A1T4W148"/>
<name>A0A1T4W148_9BACT</name>
<feature type="region of interest" description="Disordered" evidence="1">
    <location>
        <begin position="641"/>
        <end position="679"/>
    </location>
</feature>
<gene>
    <name evidence="4" type="ORF">SAMN02745704_00051</name>
</gene>
<dbReference type="GO" id="GO:0090313">
    <property type="term" value="P:regulation of protein targeting to membrane"/>
    <property type="evidence" value="ECO:0007669"/>
    <property type="project" value="TreeGrafter"/>
</dbReference>
<dbReference type="Proteomes" id="UP000190027">
    <property type="component" value="Unassembled WGS sequence"/>
</dbReference>
<dbReference type="InterPro" id="IPR052894">
    <property type="entry name" value="AsmA-related"/>
</dbReference>
<keyword evidence="5" id="KW-1185">Reference proteome</keyword>
<feature type="domain" description="AsmA" evidence="3">
    <location>
        <begin position="6"/>
        <end position="282"/>
    </location>
</feature>
<reference evidence="4 5" key="1">
    <citation type="submission" date="2017-02" db="EMBL/GenBank/DDBJ databases">
        <authorList>
            <person name="Peterson S.W."/>
        </authorList>
    </citation>
    <scope>NUCLEOTIDE SEQUENCE [LARGE SCALE GENOMIC DNA]</scope>
    <source>
        <strain evidence="4 5">DSM 16080</strain>
    </source>
</reference>
<keyword evidence="2" id="KW-1133">Transmembrane helix</keyword>
<dbReference type="STRING" id="1121449.SAMN02745704_00051"/>
<feature type="transmembrane region" description="Helical" evidence="2">
    <location>
        <begin position="7"/>
        <end position="29"/>
    </location>
</feature>
<keyword evidence="2" id="KW-0812">Transmembrane</keyword>
<organism evidence="4 5">
    <name type="scientific">Paucidesulfovibrio gracilis DSM 16080</name>
    <dbReference type="NCBI Taxonomy" id="1121449"/>
    <lineage>
        <taxon>Bacteria</taxon>
        <taxon>Pseudomonadati</taxon>
        <taxon>Thermodesulfobacteriota</taxon>
        <taxon>Desulfovibrionia</taxon>
        <taxon>Desulfovibrionales</taxon>
        <taxon>Desulfovibrionaceae</taxon>
        <taxon>Paucidesulfovibrio</taxon>
    </lineage>
</organism>
<evidence type="ECO:0000256" key="1">
    <source>
        <dbReference type="SAM" id="MobiDB-lite"/>
    </source>
</evidence>
<dbReference type="OrthoDB" id="9766390at2"/>
<evidence type="ECO:0000259" key="3">
    <source>
        <dbReference type="Pfam" id="PF05170"/>
    </source>
</evidence>
<dbReference type="GO" id="GO:0005886">
    <property type="term" value="C:plasma membrane"/>
    <property type="evidence" value="ECO:0007669"/>
    <property type="project" value="TreeGrafter"/>
</dbReference>
<dbReference type="EMBL" id="FUYC01000001">
    <property type="protein sequence ID" value="SKA70970.1"/>
    <property type="molecule type" value="Genomic_DNA"/>
</dbReference>
<dbReference type="RefSeq" id="WP_144019032.1">
    <property type="nucleotide sequence ID" value="NZ_FUYC01000001.1"/>
</dbReference>
<feature type="region of interest" description="Disordered" evidence="1">
    <location>
        <begin position="136"/>
        <end position="167"/>
    </location>
</feature>
<dbReference type="PANTHER" id="PTHR30441">
    <property type="entry name" value="DUF748 DOMAIN-CONTAINING PROTEIN"/>
    <property type="match status" value="1"/>
</dbReference>
<dbReference type="PANTHER" id="PTHR30441:SF4">
    <property type="entry name" value="PROTEIN ASMA"/>
    <property type="match status" value="1"/>
</dbReference>
<accession>A0A1T4W148</accession>
<protein>
    <submittedName>
        <fullName evidence="4">AsmA family protein</fullName>
    </submittedName>
</protein>
<evidence type="ECO:0000313" key="5">
    <source>
        <dbReference type="Proteomes" id="UP000190027"/>
    </source>
</evidence>
<proteinExistence type="predicted"/>
<evidence type="ECO:0000313" key="4">
    <source>
        <dbReference type="EMBL" id="SKA70970.1"/>
    </source>
</evidence>
<feature type="compositionally biased region" description="Basic and acidic residues" evidence="1">
    <location>
        <begin position="148"/>
        <end position="161"/>
    </location>
</feature>
<dbReference type="InterPro" id="IPR007844">
    <property type="entry name" value="AsmA"/>
</dbReference>